<evidence type="ECO:0000256" key="2">
    <source>
        <dbReference type="ARBA" id="ARBA00022723"/>
    </source>
</evidence>
<dbReference type="EC" id="4.1.3.25" evidence="7"/>
<dbReference type="GO" id="GO:0006107">
    <property type="term" value="P:oxaloacetate metabolic process"/>
    <property type="evidence" value="ECO:0007669"/>
    <property type="project" value="TreeGrafter"/>
</dbReference>
<name>A0A7W9TP46_CASDE</name>
<keyword evidence="3 5" id="KW-0460">Magnesium</keyword>
<reference evidence="7 8" key="1">
    <citation type="submission" date="2020-08" db="EMBL/GenBank/DDBJ databases">
        <title>Genomic Encyclopedia of Type Strains, Phase IV (KMG-IV): sequencing the most valuable type-strain genomes for metagenomic binning, comparative biology and taxonomic classification.</title>
        <authorList>
            <person name="Goeker M."/>
        </authorList>
    </citation>
    <scope>NUCLEOTIDE SEQUENCE [LARGE SCALE GENOMIC DNA]</scope>
    <source>
        <strain evidence="7 8">DSM 12141</strain>
    </source>
</reference>
<organism evidence="7 8">
    <name type="scientific">Castellaniella defragrans</name>
    <name type="common">Alcaligenes defragrans</name>
    <dbReference type="NCBI Taxonomy" id="75697"/>
    <lineage>
        <taxon>Bacteria</taxon>
        <taxon>Pseudomonadati</taxon>
        <taxon>Pseudomonadota</taxon>
        <taxon>Betaproteobacteria</taxon>
        <taxon>Burkholderiales</taxon>
        <taxon>Alcaligenaceae</taxon>
        <taxon>Castellaniella</taxon>
    </lineage>
</organism>
<comment type="cofactor">
    <cofactor evidence="1">
        <name>Mg(2+)</name>
        <dbReference type="ChEBI" id="CHEBI:18420"/>
    </cofactor>
</comment>
<feature type="binding site" evidence="5">
    <location>
        <position position="117"/>
    </location>
    <ligand>
        <name>Mg(2+)</name>
        <dbReference type="ChEBI" id="CHEBI:18420"/>
    </ligand>
</feature>
<feature type="binding site" evidence="4">
    <location>
        <position position="66"/>
    </location>
    <ligand>
        <name>substrate</name>
    </ligand>
</feature>
<dbReference type="Proteomes" id="UP000541136">
    <property type="component" value="Unassembled WGS sequence"/>
</dbReference>
<protein>
    <submittedName>
        <fullName evidence="7">(S)-citramalyl-CoA lyase</fullName>
        <ecNumber evidence="7">4.1.3.25</ecNumber>
    </submittedName>
</protein>
<evidence type="ECO:0000256" key="5">
    <source>
        <dbReference type="PIRSR" id="PIRSR015582-2"/>
    </source>
</evidence>
<keyword evidence="7" id="KW-0456">Lyase</keyword>
<dbReference type="SUPFAM" id="SSF51621">
    <property type="entry name" value="Phosphoenolpyruvate/pyruvate domain"/>
    <property type="match status" value="1"/>
</dbReference>
<dbReference type="GO" id="GO:0000287">
    <property type="term" value="F:magnesium ion binding"/>
    <property type="evidence" value="ECO:0007669"/>
    <property type="project" value="TreeGrafter"/>
</dbReference>
<feature type="domain" description="HpcH/HpaI aldolase/citrate lyase" evidence="6">
    <location>
        <begin position="7"/>
        <end position="214"/>
    </location>
</feature>
<evidence type="ECO:0000256" key="3">
    <source>
        <dbReference type="ARBA" id="ARBA00022842"/>
    </source>
</evidence>
<evidence type="ECO:0000313" key="7">
    <source>
        <dbReference type="EMBL" id="MBB6083746.1"/>
    </source>
</evidence>
<dbReference type="InterPro" id="IPR040442">
    <property type="entry name" value="Pyrv_kinase-like_dom_sf"/>
</dbReference>
<dbReference type="InterPro" id="IPR005000">
    <property type="entry name" value="Aldolase/citrate-lyase_domain"/>
</dbReference>
<evidence type="ECO:0000256" key="4">
    <source>
        <dbReference type="PIRSR" id="PIRSR015582-1"/>
    </source>
</evidence>
<dbReference type="InterPro" id="IPR015813">
    <property type="entry name" value="Pyrv/PenolPyrv_kinase-like_dom"/>
</dbReference>
<dbReference type="RefSeq" id="WP_151025257.1">
    <property type="nucleotide sequence ID" value="NZ_JACHIB010000009.1"/>
</dbReference>
<comment type="caution">
    <text evidence="7">The sequence shown here is derived from an EMBL/GenBank/DDBJ whole genome shotgun (WGS) entry which is preliminary data.</text>
</comment>
<dbReference type="GO" id="GO:0047777">
    <property type="term" value="F:(S)-citramalyl-CoA lyase activity"/>
    <property type="evidence" value="ECO:0007669"/>
    <property type="project" value="UniProtKB-EC"/>
</dbReference>
<dbReference type="InterPro" id="IPR011206">
    <property type="entry name" value="Citrate_lyase_beta/mcl1/mcl2"/>
</dbReference>
<dbReference type="AlphaFoldDB" id="A0A7W9TP46"/>
<evidence type="ECO:0000313" key="8">
    <source>
        <dbReference type="Proteomes" id="UP000541136"/>
    </source>
</evidence>
<dbReference type="PANTHER" id="PTHR32308:SF10">
    <property type="entry name" value="CITRATE LYASE SUBUNIT BETA"/>
    <property type="match status" value="1"/>
</dbReference>
<proteinExistence type="predicted"/>
<gene>
    <name evidence="7" type="ORF">HNR28_001788</name>
</gene>
<dbReference type="Gene3D" id="3.20.20.60">
    <property type="entry name" value="Phosphoenolpyruvate-binding domains"/>
    <property type="match status" value="1"/>
</dbReference>
<feature type="binding site" evidence="4">
    <location>
        <position position="117"/>
    </location>
    <ligand>
        <name>substrate</name>
    </ligand>
</feature>
<evidence type="ECO:0000256" key="1">
    <source>
        <dbReference type="ARBA" id="ARBA00001946"/>
    </source>
</evidence>
<dbReference type="Pfam" id="PF03328">
    <property type="entry name" value="HpcH_HpaI"/>
    <property type="match status" value="1"/>
</dbReference>
<dbReference type="PANTHER" id="PTHR32308">
    <property type="entry name" value="LYASE BETA SUBUNIT, PUTATIVE (AFU_ORTHOLOGUE AFUA_4G13030)-RELATED"/>
    <property type="match status" value="1"/>
</dbReference>
<accession>A0A7W9TP46</accession>
<feature type="binding site" evidence="5">
    <location>
        <position position="143"/>
    </location>
    <ligand>
        <name>Mg(2+)</name>
        <dbReference type="ChEBI" id="CHEBI:18420"/>
    </ligand>
</feature>
<dbReference type="EMBL" id="JACHIB010000009">
    <property type="protein sequence ID" value="MBB6083746.1"/>
    <property type="molecule type" value="Genomic_DNA"/>
</dbReference>
<dbReference type="PIRSF" id="PIRSF015582">
    <property type="entry name" value="Cit_lyase_B"/>
    <property type="match status" value="1"/>
</dbReference>
<sequence>MHDTSMRSALFVPASRPERIPKAVASSADAVIVDLEDSVAPEAKAGARDALARHAQAHPGDRLWVRINDGTTPWFEDDLALCRSLPSVAGIVLPKAEAPEHVYSVSGAGKPLIPVIESAAGLQALDRIAEAHGVARLSFGILDLMVEFGTRPGTDAARFVLDQIRFRILAASRMHGLGAPLDCVHPDFTDLDALERSAVFARDMGFGGMLCIHPAQVPVAHRIYRPLPEEIDWARRVVDHADSTGEYAFRLDGRMVDLPLIERARRILERSA</sequence>
<keyword evidence="2 5" id="KW-0479">Metal-binding</keyword>
<evidence type="ECO:0000259" key="6">
    <source>
        <dbReference type="Pfam" id="PF03328"/>
    </source>
</evidence>